<name>A0A0V1HVY4_9BILA</name>
<keyword evidence="2" id="KW-1185">Reference proteome</keyword>
<comment type="caution">
    <text evidence="1">The sequence shown here is derived from an EMBL/GenBank/DDBJ whole genome shotgun (WGS) entry which is preliminary data.</text>
</comment>
<dbReference type="EMBL" id="JYDP01000021">
    <property type="protein sequence ID" value="KRZ14923.1"/>
    <property type="molecule type" value="Genomic_DNA"/>
</dbReference>
<organism evidence="1 2">
    <name type="scientific">Trichinella zimbabwensis</name>
    <dbReference type="NCBI Taxonomy" id="268475"/>
    <lineage>
        <taxon>Eukaryota</taxon>
        <taxon>Metazoa</taxon>
        <taxon>Ecdysozoa</taxon>
        <taxon>Nematoda</taxon>
        <taxon>Enoplea</taxon>
        <taxon>Dorylaimia</taxon>
        <taxon>Trichinellida</taxon>
        <taxon>Trichinellidae</taxon>
        <taxon>Trichinella</taxon>
    </lineage>
</organism>
<accession>A0A0V1HVY4</accession>
<gene>
    <name evidence="1" type="ORF">T11_5394</name>
</gene>
<evidence type="ECO:0000313" key="2">
    <source>
        <dbReference type="Proteomes" id="UP000055024"/>
    </source>
</evidence>
<dbReference type="Proteomes" id="UP000055024">
    <property type="component" value="Unassembled WGS sequence"/>
</dbReference>
<protein>
    <submittedName>
        <fullName evidence="1">Uncharacterized protein</fullName>
    </submittedName>
</protein>
<evidence type="ECO:0000313" key="1">
    <source>
        <dbReference type="EMBL" id="KRZ14923.1"/>
    </source>
</evidence>
<reference evidence="1 2" key="1">
    <citation type="submission" date="2015-01" db="EMBL/GenBank/DDBJ databases">
        <title>Evolution of Trichinella species and genotypes.</title>
        <authorList>
            <person name="Korhonen P.K."/>
            <person name="Edoardo P."/>
            <person name="Giuseppe L.R."/>
            <person name="Gasser R.B."/>
        </authorList>
    </citation>
    <scope>NUCLEOTIDE SEQUENCE [LARGE SCALE GENOMIC DNA]</scope>
    <source>
        <strain evidence="1">ISS1029</strain>
    </source>
</reference>
<dbReference type="AlphaFoldDB" id="A0A0V1HVY4"/>
<proteinExistence type="predicted"/>
<sequence length="103" mass="11475">MLATKSMPTGSGLYFMVFVSVVQIDSQPSRTVGRCKEKNHNVLDSVQLYCDSGQDKLNSNERIATTTTYSASNVRWCSSKRRNSLVNEPQRLYAASTTPVTLH</sequence>